<feature type="transmembrane region" description="Helical" evidence="1">
    <location>
        <begin position="52"/>
        <end position="74"/>
    </location>
</feature>
<feature type="domain" description="CAAX prenyl protease 2/Lysostaphin resistance protein A-like" evidence="2">
    <location>
        <begin position="4"/>
        <end position="77"/>
    </location>
</feature>
<sequence length="132" mass="14743">MVLHAFLTTGRVRWAMLVSAIAFALLHAVNVFGGVPLLAVPIQLLNTFQFGFFFAPLMLKLNNILPLIIFHWLWDFVQIVAPSLVDEQTATAMRSIVQLSDPIELIGGIVMWLQIKQVPERAIADLPKPVNL</sequence>
<proteinExistence type="predicted"/>
<keyword evidence="1" id="KW-0472">Membrane</keyword>
<reference evidence="3" key="2">
    <citation type="submission" date="2023-07" db="EMBL/GenBank/DDBJ databases">
        <authorList>
            <person name="Bai X.-H."/>
            <person name="Wang H.-H."/>
            <person name="Wang J."/>
            <person name="Ma M.-Y."/>
            <person name="Hu H.-H."/>
            <person name="Song Z.-L."/>
            <person name="Ma H.-G."/>
            <person name="Fan Y."/>
            <person name="Du C.-Y."/>
            <person name="Xu J.-C."/>
        </authorList>
    </citation>
    <scope>NUCLEOTIDE SEQUENCE</scope>
    <source>
        <strain evidence="3">CZ1</strain>
    </source>
</reference>
<keyword evidence="3" id="KW-0482">Metalloprotease</keyword>
<keyword evidence="3" id="KW-0645">Protease</keyword>
<feature type="transmembrane region" description="Helical" evidence="1">
    <location>
        <begin position="12"/>
        <end position="40"/>
    </location>
</feature>
<dbReference type="EMBL" id="CP130144">
    <property type="protein sequence ID" value="WNZ43761.1"/>
    <property type="molecule type" value="Genomic_DNA"/>
</dbReference>
<gene>
    <name evidence="3" type="ORF">Q2T42_18125</name>
</gene>
<keyword evidence="3" id="KW-0378">Hydrolase</keyword>
<dbReference type="InterPro" id="IPR003675">
    <property type="entry name" value="Rce1/LyrA-like_dom"/>
</dbReference>
<evidence type="ECO:0000259" key="2">
    <source>
        <dbReference type="Pfam" id="PF02517"/>
    </source>
</evidence>
<organism evidence="3">
    <name type="scientific">Leptolyngbya boryana CZ1</name>
    <dbReference type="NCBI Taxonomy" id="3060204"/>
    <lineage>
        <taxon>Bacteria</taxon>
        <taxon>Bacillati</taxon>
        <taxon>Cyanobacteriota</taxon>
        <taxon>Cyanophyceae</taxon>
        <taxon>Leptolyngbyales</taxon>
        <taxon>Leptolyngbyaceae</taxon>
        <taxon>Leptolyngbya group</taxon>
        <taxon>Leptolyngbya</taxon>
    </lineage>
</organism>
<dbReference type="EC" id="3.4.-.-" evidence="3"/>
<dbReference type="RefSeq" id="WP_316425928.1">
    <property type="nucleotide sequence ID" value="NZ_CP130144.1"/>
</dbReference>
<dbReference type="GO" id="GO:0004175">
    <property type="term" value="F:endopeptidase activity"/>
    <property type="evidence" value="ECO:0007669"/>
    <property type="project" value="UniProtKB-ARBA"/>
</dbReference>
<name>A0AA96WPS3_LEPBY</name>
<keyword evidence="1" id="KW-1133">Transmembrane helix</keyword>
<reference evidence="3" key="1">
    <citation type="journal article" date="2023" name="Plants (Basel)">
        <title>Genomic Analysis of Leptolyngbya boryana CZ1 Reveals Efficient Carbon Fixation Modules.</title>
        <authorList>
            <person name="Bai X."/>
            <person name="Wang H."/>
            <person name="Cheng W."/>
            <person name="Wang J."/>
            <person name="Ma M."/>
            <person name="Hu H."/>
            <person name="Song Z."/>
            <person name="Ma H."/>
            <person name="Fan Y."/>
            <person name="Du C."/>
            <person name="Xu J."/>
        </authorList>
    </citation>
    <scope>NUCLEOTIDE SEQUENCE</scope>
    <source>
        <strain evidence="3">CZ1</strain>
    </source>
</reference>
<dbReference type="Pfam" id="PF02517">
    <property type="entry name" value="Rce1-like"/>
    <property type="match status" value="1"/>
</dbReference>
<accession>A0AA96WPS3</accession>
<dbReference type="GO" id="GO:0008237">
    <property type="term" value="F:metallopeptidase activity"/>
    <property type="evidence" value="ECO:0007669"/>
    <property type="project" value="UniProtKB-KW"/>
</dbReference>
<dbReference type="GO" id="GO:0080120">
    <property type="term" value="P:CAAX-box protein maturation"/>
    <property type="evidence" value="ECO:0007669"/>
    <property type="project" value="UniProtKB-ARBA"/>
</dbReference>
<dbReference type="AlphaFoldDB" id="A0AA96WPS3"/>
<evidence type="ECO:0000256" key="1">
    <source>
        <dbReference type="SAM" id="Phobius"/>
    </source>
</evidence>
<protein>
    <submittedName>
        <fullName evidence="3">CPBP family intramembrane metalloprotease</fullName>
        <ecNumber evidence="3">3.4.-.-</ecNumber>
    </submittedName>
</protein>
<evidence type="ECO:0000313" key="3">
    <source>
        <dbReference type="EMBL" id="WNZ43761.1"/>
    </source>
</evidence>
<keyword evidence="1" id="KW-0812">Transmembrane</keyword>